<dbReference type="AlphaFoldDB" id="C1E8G3"/>
<feature type="repeat" description="WD" evidence="3">
    <location>
        <begin position="110"/>
        <end position="127"/>
    </location>
</feature>
<feature type="region of interest" description="Disordered" evidence="4">
    <location>
        <begin position="798"/>
        <end position="821"/>
    </location>
</feature>
<sequence length="821" mass="90739">MGHGDVGDDGNLEALPDFELVIPRKRGPQHKRRSVEQVYIEARRPELVCMAWVPELRTVLAGREDGKVAYWRLMVLNNDVTISKDCRVFEGHRGRVGSMLSLREQADCFSGAIVVSGGADGQIRVWDPRVEIEGAVQDISGHDGTVTALAQCHAYLASGSTDRTVRLWRPGGTPGEVPKKPSGVTYPWFEPHRVFILGTLPGWINTLTFDSTGEVGDLGSLFAGDSEGAVVRWRPAKSIRDLGGCDFVEGSTHTEGSTHDEPFERVPLDPNGSSRGVFKALYIAEENMVVTLAYDMKARGYDTLSGRRMMELDNPERCMFTAVVYVGETRELFLVDRRGYFYIYDLRLECVTLREQRTGLATVFDENTKKGDWLPAADLALLRGAPSLRALVLTAQGLVKGIQICREKIFQFLYKPGEGHVGPVIALTAGMVDDQERIISASQDGSIRHWDTYDMCSLRVFTDDSASEITCLAYSRHNRKIITGHEGGEVRLWGVDSGQCKVMYVPEKAHANTVSCCALVSTTDPTTGEAMETLYTAGFDGRVGLWDLRSTDGRSPYLKLGWKAHEKEILSCVAWASKECVITAGNEGIIRLWKGPEELIGELTGHERAVTCMAMRGTTLFSGSEDRTVRVWDTEKASSEGALLETLDGHESTVVGVWAMSSTGHLISVSTHDPTITGERQGKLILWDVQQSEVIEGALSDEVKADLEEKIGRLKEGLESEKDEEKKVKINEVLTGFETQLEESSKGEVSMQRLILDTFTHPEKFRSVTVREGDNQVLLGTAECSIVATRALPEDVWTESGLPPRQSNCPPSRQWEADSRL</sequence>
<evidence type="ECO:0000256" key="3">
    <source>
        <dbReference type="PROSITE-ProRule" id="PRU00221"/>
    </source>
</evidence>
<dbReference type="EMBL" id="CP001327">
    <property type="protein sequence ID" value="ACO64507.1"/>
    <property type="molecule type" value="Genomic_DNA"/>
</dbReference>
<dbReference type="SMART" id="SM00320">
    <property type="entry name" value="WD40"/>
    <property type="match status" value="9"/>
</dbReference>
<proteinExistence type="predicted"/>
<reference evidence="5 6" key="1">
    <citation type="journal article" date="2009" name="Science">
        <title>Green evolution and dynamic adaptations revealed by genomes of the marine picoeukaryotes Micromonas.</title>
        <authorList>
            <person name="Worden A.Z."/>
            <person name="Lee J.H."/>
            <person name="Mock T."/>
            <person name="Rouze P."/>
            <person name="Simmons M.P."/>
            <person name="Aerts A.L."/>
            <person name="Allen A.E."/>
            <person name="Cuvelier M.L."/>
            <person name="Derelle E."/>
            <person name="Everett M.V."/>
            <person name="Foulon E."/>
            <person name="Grimwood J."/>
            <person name="Gundlach H."/>
            <person name="Henrissat B."/>
            <person name="Napoli C."/>
            <person name="McDonald S.M."/>
            <person name="Parker M.S."/>
            <person name="Rombauts S."/>
            <person name="Salamov A."/>
            <person name="Von Dassow P."/>
            <person name="Badger J.H."/>
            <person name="Coutinho P.M."/>
            <person name="Demir E."/>
            <person name="Dubchak I."/>
            <person name="Gentemann C."/>
            <person name="Eikrem W."/>
            <person name="Gready J.E."/>
            <person name="John U."/>
            <person name="Lanier W."/>
            <person name="Lindquist E.A."/>
            <person name="Lucas S."/>
            <person name="Mayer K.F."/>
            <person name="Moreau H."/>
            <person name="Not F."/>
            <person name="Otillar R."/>
            <person name="Panaud O."/>
            <person name="Pangilinan J."/>
            <person name="Paulsen I."/>
            <person name="Piegu B."/>
            <person name="Poliakov A."/>
            <person name="Robbens S."/>
            <person name="Schmutz J."/>
            <person name="Toulza E."/>
            <person name="Wyss T."/>
            <person name="Zelensky A."/>
            <person name="Zhou K."/>
            <person name="Armbrust E.V."/>
            <person name="Bhattacharya D."/>
            <person name="Goodenough U.W."/>
            <person name="Van de Peer Y."/>
            <person name="Grigoriev I.V."/>
        </authorList>
    </citation>
    <scope>NUCLEOTIDE SEQUENCE [LARGE SCALE GENOMIC DNA]</scope>
    <source>
        <strain evidence="6">RCC299 / NOUM17</strain>
    </source>
</reference>
<dbReference type="GeneID" id="8244178"/>
<evidence type="ECO:0000256" key="2">
    <source>
        <dbReference type="ARBA" id="ARBA00022737"/>
    </source>
</evidence>
<dbReference type="KEGG" id="mis:MICPUN_59363"/>
<feature type="repeat" description="WD" evidence="3">
    <location>
        <begin position="603"/>
        <end position="642"/>
    </location>
</feature>
<feature type="repeat" description="WD" evidence="3">
    <location>
        <begin position="462"/>
        <end position="503"/>
    </location>
</feature>
<accession>C1E8G3</accession>
<evidence type="ECO:0000256" key="1">
    <source>
        <dbReference type="ARBA" id="ARBA00022574"/>
    </source>
</evidence>
<dbReference type="PROSITE" id="PS50294">
    <property type="entry name" value="WD_REPEATS_REGION"/>
    <property type="match status" value="2"/>
</dbReference>
<dbReference type="Proteomes" id="UP000002009">
    <property type="component" value="Chromosome 6"/>
</dbReference>
<dbReference type="InterPro" id="IPR015943">
    <property type="entry name" value="WD40/YVTN_repeat-like_dom_sf"/>
</dbReference>
<dbReference type="PANTHER" id="PTHR19848:SF8">
    <property type="entry name" value="F-BOX AND WD REPEAT DOMAIN CONTAINING 7"/>
    <property type="match status" value="1"/>
</dbReference>
<evidence type="ECO:0000256" key="4">
    <source>
        <dbReference type="SAM" id="MobiDB-lite"/>
    </source>
</evidence>
<protein>
    <submittedName>
        <fullName evidence="5">Uncharacterized protein</fullName>
    </submittedName>
</protein>
<dbReference type="eggNOG" id="KOG0281">
    <property type="taxonomic scope" value="Eukaryota"/>
</dbReference>
<dbReference type="InterPro" id="IPR019775">
    <property type="entry name" value="WD40_repeat_CS"/>
</dbReference>
<dbReference type="InterPro" id="IPR036322">
    <property type="entry name" value="WD40_repeat_dom_sf"/>
</dbReference>
<dbReference type="RefSeq" id="XP_002503249.1">
    <property type="nucleotide sequence ID" value="XM_002503203.1"/>
</dbReference>
<dbReference type="STRING" id="296587.C1E8G3"/>
<dbReference type="InterPro" id="IPR001680">
    <property type="entry name" value="WD40_rpt"/>
</dbReference>
<feature type="repeat" description="WD" evidence="3">
    <location>
        <begin position="139"/>
        <end position="168"/>
    </location>
</feature>
<evidence type="ECO:0000313" key="5">
    <source>
        <dbReference type="EMBL" id="ACO64507.1"/>
    </source>
</evidence>
<dbReference type="SUPFAM" id="SSF50978">
    <property type="entry name" value="WD40 repeat-like"/>
    <property type="match status" value="2"/>
</dbReference>
<dbReference type="PRINTS" id="PR00320">
    <property type="entry name" value="GPROTEINBRPT"/>
</dbReference>
<keyword evidence="2" id="KW-0677">Repeat</keyword>
<dbReference type="InterPro" id="IPR020472">
    <property type="entry name" value="WD40_PAC1"/>
</dbReference>
<organism evidence="5 6">
    <name type="scientific">Micromonas commoda (strain RCC299 / NOUM17 / CCMP2709)</name>
    <name type="common">Picoplanktonic green alga</name>
    <dbReference type="NCBI Taxonomy" id="296587"/>
    <lineage>
        <taxon>Eukaryota</taxon>
        <taxon>Viridiplantae</taxon>
        <taxon>Chlorophyta</taxon>
        <taxon>Mamiellophyceae</taxon>
        <taxon>Mamiellales</taxon>
        <taxon>Mamiellaceae</taxon>
        <taxon>Micromonas</taxon>
    </lineage>
</organism>
<evidence type="ECO:0000313" key="6">
    <source>
        <dbReference type="Proteomes" id="UP000002009"/>
    </source>
</evidence>
<dbReference type="Pfam" id="PF00400">
    <property type="entry name" value="WD40"/>
    <property type="match status" value="6"/>
</dbReference>
<name>C1E8G3_MICCC</name>
<dbReference type="PROSITE" id="PS50082">
    <property type="entry name" value="WD_REPEATS_2"/>
    <property type="match status" value="4"/>
</dbReference>
<dbReference type="InParanoid" id="C1E8G3"/>
<dbReference type="OrthoDB" id="674604at2759"/>
<keyword evidence="1 3" id="KW-0853">WD repeat</keyword>
<dbReference type="PANTHER" id="PTHR19848">
    <property type="entry name" value="WD40 REPEAT PROTEIN"/>
    <property type="match status" value="1"/>
</dbReference>
<gene>
    <name evidence="5" type="ORF">MICPUN_59363</name>
</gene>
<dbReference type="OMA" id="TLLRMWN"/>
<dbReference type="PROSITE" id="PS00678">
    <property type="entry name" value="WD_REPEATS_1"/>
    <property type="match status" value="1"/>
</dbReference>
<keyword evidence="6" id="KW-1185">Reference proteome</keyword>
<dbReference type="Gene3D" id="2.130.10.10">
    <property type="entry name" value="YVTN repeat-like/Quinoprotein amine dehydrogenase"/>
    <property type="match status" value="3"/>
</dbReference>